<reference evidence="2" key="2">
    <citation type="journal article" date="2024" name="Plant">
        <title>Genomic evolution and insights into agronomic trait innovations of Sesamum species.</title>
        <authorList>
            <person name="Miao H."/>
            <person name="Wang L."/>
            <person name="Qu L."/>
            <person name="Liu H."/>
            <person name="Sun Y."/>
            <person name="Le M."/>
            <person name="Wang Q."/>
            <person name="Wei S."/>
            <person name="Zheng Y."/>
            <person name="Lin W."/>
            <person name="Duan Y."/>
            <person name="Cao H."/>
            <person name="Xiong S."/>
            <person name="Wang X."/>
            <person name="Wei L."/>
            <person name="Li C."/>
            <person name="Ma Q."/>
            <person name="Ju M."/>
            <person name="Zhao R."/>
            <person name="Li G."/>
            <person name="Mu C."/>
            <person name="Tian Q."/>
            <person name="Mei H."/>
            <person name="Zhang T."/>
            <person name="Gao T."/>
            <person name="Zhang H."/>
        </authorList>
    </citation>
    <scope>NUCLEOTIDE SEQUENCE</scope>
    <source>
        <strain evidence="2">3651</strain>
    </source>
</reference>
<dbReference type="InterPro" id="IPR025558">
    <property type="entry name" value="DUF4283"/>
</dbReference>
<sequence>MSFCVVGRLLSNKGFHFDSLRSTILQSFNPLKGADVKLIGDNRWLFRFNHHLDQRRVLENYPWAFDKHLLILHSVDAEENPATVDLEWCEFHVHVHDLPLGKMTREMAEFIGNHIGKFRDVDTDTSGVIWGDTMRIQVSLNVNKPLWRVLKSDHRLVMNYW</sequence>
<evidence type="ECO:0000259" key="1">
    <source>
        <dbReference type="Pfam" id="PF14111"/>
    </source>
</evidence>
<dbReference type="Pfam" id="PF14111">
    <property type="entry name" value="DUF4283"/>
    <property type="match status" value="1"/>
</dbReference>
<evidence type="ECO:0000313" key="3">
    <source>
        <dbReference type="Proteomes" id="UP001293254"/>
    </source>
</evidence>
<dbReference type="PANTHER" id="PTHR31286:SF153">
    <property type="entry name" value="DUF4283 DOMAIN PROTEIN"/>
    <property type="match status" value="1"/>
</dbReference>
<dbReference type="Proteomes" id="UP001293254">
    <property type="component" value="Unassembled WGS sequence"/>
</dbReference>
<organism evidence="2 3">
    <name type="scientific">Sesamum alatum</name>
    <dbReference type="NCBI Taxonomy" id="300844"/>
    <lineage>
        <taxon>Eukaryota</taxon>
        <taxon>Viridiplantae</taxon>
        <taxon>Streptophyta</taxon>
        <taxon>Embryophyta</taxon>
        <taxon>Tracheophyta</taxon>
        <taxon>Spermatophyta</taxon>
        <taxon>Magnoliopsida</taxon>
        <taxon>eudicotyledons</taxon>
        <taxon>Gunneridae</taxon>
        <taxon>Pentapetalae</taxon>
        <taxon>asterids</taxon>
        <taxon>lamiids</taxon>
        <taxon>Lamiales</taxon>
        <taxon>Pedaliaceae</taxon>
        <taxon>Sesamum</taxon>
    </lineage>
</organism>
<proteinExistence type="predicted"/>
<reference evidence="2" key="1">
    <citation type="submission" date="2020-06" db="EMBL/GenBank/DDBJ databases">
        <authorList>
            <person name="Li T."/>
            <person name="Hu X."/>
            <person name="Zhang T."/>
            <person name="Song X."/>
            <person name="Zhang H."/>
            <person name="Dai N."/>
            <person name="Sheng W."/>
            <person name="Hou X."/>
            <person name="Wei L."/>
        </authorList>
    </citation>
    <scope>NUCLEOTIDE SEQUENCE</scope>
    <source>
        <strain evidence="2">3651</strain>
        <tissue evidence="2">Leaf</tissue>
    </source>
</reference>
<dbReference type="PANTHER" id="PTHR31286">
    <property type="entry name" value="GLYCINE-RICH CELL WALL STRUCTURAL PROTEIN 1.8-LIKE"/>
    <property type="match status" value="1"/>
</dbReference>
<keyword evidence="3" id="KW-1185">Reference proteome</keyword>
<feature type="domain" description="DUF4283" evidence="1">
    <location>
        <begin position="3"/>
        <end position="81"/>
    </location>
</feature>
<comment type="caution">
    <text evidence="2">The sequence shown here is derived from an EMBL/GenBank/DDBJ whole genome shotgun (WGS) entry which is preliminary data.</text>
</comment>
<dbReference type="AlphaFoldDB" id="A0AAE1YN28"/>
<accession>A0AAE1YN28</accession>
<evidence type="ECO:0000313" key="2">
    <source>
        <dbReference type="EMBL" id="KAK4433454.1"/>
    </source>
</evidence>
<dbReference type="EMBL" id="JACGWO010000003">
    <property type="protein sequence ID" value="KAK4433454.1"/>
    <property type="molecule type" value="Genomic_DNA"/>
</dbReference>
<dbReference type="InterPro" id="IPR040256">
    <property type="entry name" value="At4g02000-like"/>
</dbReference>
<name>A0AAE1YN28_9LAMI</name>
<gene>
    <name evidence="2" type="ORF">Salat_1107700</name>
</gene>
<protein>
    <recommendedName>
        <fullName evidence="1">DUF4283 domain-containing protein</fullName>
    </recommendedName>
</protein>